<dbReference type="Proteomes" id="UP000046395">
    <property type="component" value="Unassembled WGS sequence"/>
</dbReference>
<feature type="transmembrane region" description="Helical" evidence="2">
    <location>
        <begin position="276"/>
        <end position="299"/>
    </location>
</feature>
<keyword evidence="2" id="KW-0812">Transmembrane</keyword>
<organism evidence="4 5">
    <name type="scientific">Trichuris muris</name>
    <name type="common">Mouse whipworm</name>
    <dbReference type="NCBI Taxonomy" id="70415"/>
    <lineage>
        <taxon>Eukaryota</taxon>
        <taxon>Metazoa</taxon>
        <taxon>Ecdysozoa</taxon>
        <taxon>Nematoda</taxon>
        <taxon>Enoplea</taxon>
        <taxon>Dorylaimia</taxon>
        <taxon>Trichinellida</taxon>
        <taxon>Trichuridae</taxon>
        <taxon>Trichuris</taxon>
    </lineage>
</organism>
<evidence type="ECO:0000256" key="2">
    <source>
        <dbReference type="SAM" id="Phobius"/>
    </source>
</evidence>
<feature type="domain" description="Cuticlin N-terminal" evidence="3">
    <location>
        <begin position="18"/>
        <end position="105"/>
    </location>
</feature>
<accession>A0A5S6QV59</accession>
<dbReference type="InterPro" id="IPR056953">
    <property type="entry name" value="CUT_N"/>
</dbReference>
<dbReference type="AlphaFoldDB" id="A0A5S6QV59"/>
<name>A0A5S6QV59_TRIMR</name>
<feature type="compositionally biased region" description="Basic and acidic residues" evidence="1">
    <location>
        <begin position="309"/>
        <end position="323"/>
    </location>
</feature>
<reference evidence="5" key="1">
    <citation type="submission" date="2019-12" db="UniProtKB">
        <authorList>
            <consortium name="WormBaseParasite"/>
        </authorList>
    </citation>
    <scope>IDENTIFICATION</scope>
</reference>
<feature type="compositionally biased region" description="Polar residues" evidence="1">
    <location>
        <begin position="327"/>
        <end position="337"/>
    </location>
</feature>
<dbReference type="PANTHER" id="PTHR46560">
    <property type="entry name" value="CYPHER, ISOFORM B"/>
    <property type="match status" value="1"/>
</dbReference>
<dbReference type="PANTHER" id="PTHR46560:SF1">
    <property type="entry name" value="MINIATURE"/>
    <property type="match status" value="1"/>
</dbReference>
<keyword evidence="2" id="KW-1133">Transmembrane helix</keyword>
<dbReference type="STRING" id="70415.A0A5S6QV59"/>
<evidence type="ECO:0000313" key="5">
    <source>
        <dbReference type="WBParaSite" id="TMUE_3000011014.1"/>
    </source>
</evidence>
<dbReference type="Pfam" id="PF25057">
    <property type="entry name" value="CUT_N"/>
    <property type="match status" value="1"/>
</dbReference>
<protein>
    <submittedName>
        <fullName evidence="5">ZP domain-containing protein</fullName>
    </submittedName>
</protein>
<evidence type="ECO:0000256" key="1">
    <source>
        <dbReference type="SAM" id="MobiDB-lite"/>
    </source>
</evidence>
<evidence type="ECO:0000313" key="4">
    <source>
        <dbReference type="Proteomes" id="UP000046395"/>
    </source>
</evidence>
<evidence type="ECO:0000259" key="3">
    <source>
        <dbReference type="Pfam" id="PF25057"/>
    </source>
</evidence>
<keyword evidence="2" id="KW-0472">Membrane</keyword>
<keyword evidence="4" id="KW-1185">Reference proteome</keyword>
<sequence>MNQIYATTILSSIVISAKCRDGAMIIKLETEAPFHGTIHTYGREEVCYATGEESKVTDFVVSLTDLSECGVQYEWEQEHYWAVIVVRQHRWILTDNDKMFNVSCTTGSDSNVHPNRPAFKIALVEREEPLRRTHFGNTYQLKVWSINESYVHFNVVECEAYSGKNCSLVLTGSNAGHGLLSPFSYQRNVATANFPSMFRFVHNRLVHIQCIIEYQDDEPYVNFDVFAAASGQGGVPIATNIRRPRLQTLTSTMVMVAPPEYEMAKPKYPDCDHVNFIQLSVCIILAVMFAIETAIYWCIITRNDNDKTVDEKTYSKSGDESKHTSSWRKSMTSPDNFTENHDSGCDCCSLYEVPSRLIREN</sequence>
<feature type="region of interest" description="Disordered" evidence="1">
    <location>
        <begin position="309"/>
        <end position="341"/>
    </location>
</feature>
<proteinExistence type="predicted"/>
<dbReference type="WBParaSite" id="TMUE_3000011014.1">
    <property type="protein sequence ID" value="TMUE_3000011014.1"/>
    <property type="gene ID" value="WBGene00284986"/>
</dbReference>